<dbReference type="PROSITE" id="PS50294">
    <property type="entry name" value="WD_REPEATS_REGION"/>
    <property type="match status" value="1"/>
</dbReference>
<dbReference type="SUPFAM" id="SSF50978">
    <property type="entry name" value="WD40 repeat-like"/>
    <property type="match status" value="1"/>
</dbReference>
<accession>A0A1E3QNN3</accession>
<dbReference type="GeneID" id="30150804"/>
<proteinExistence type="predicted"/>
<dbReference type="InterPro" id="IPR051959">
    <property type="entry name" value="PAK1-Kinase_Regulator"/>
</dbReference>
<dbReference type="PANTHER" id="PTHR44675:SF1">
    <property type="entry name" value="P21-ACTIVATED PROTEIN KINASE-INTERACTING PROTEIN 1"/>
    <property type="match status" value="1"/>
</dbReference>
<feature type="repeat" description="WD" evidence="4">
    <location>
        <begin position="47"/>
        <end position="86"/>
    </location>
</feature>
<sequence>MSEEAVSQTDAQPVQFRIIVGSYEHNVLCLSLILNGQTPVFQPIFHFQAHTLSIQAMDIARRYLVTGSNDEQIKIYDLQKRKELGTLLEHVGSVTSLTFSNEGATLDEANKNQVINSTSGKTGKWLLSGSADGKIVIWRTKDWEVFGQLKGHKERINDIAIHPSGRVAISVSDDKTIRLWNLMTAKKAAVLKMKGRDTLGESGQYVKWSLDGKHFLVGLVNKILLYTTATAKIAKKIKFTQKIMHFDTYKIDDTEYVVVGLGNGALEFYKIENLLRDAEDEEQEEEDIDTVSFEPEFTLLGHTNRIKNFSIIYFKLSGKQFLTSVSSDGKIVVWDLALRDQVAVYDTGERLTTVSLAPESVERFDTMKRRLEEAADIDDDSENETDGEELKKMIKNKKKKTKKAKKTQVSVLLE</sequence>
<dbReference type="InterPro" id="IPR015943">
    <property type="entry name" value="WD40/YVTN_repeat-like_dom_sf"/>
</dbReference>
<evidence type="ECO:0000256" key="3">
    <source>
        <dbReference type="ARBA" id="ARBA00022737"/>
    </source>
</evidence>
<dbReference type="AlphaFoldDB" id="A0A1E3QNN3"/>
<dbReference type="RefSeq" id="XP_018983925.1">
    <property type="nucleotide sequence ID" value="XM_019132951.1"/>
</dbReference>
<reference evidence="6" key="1">
    <citation type="submission" date="2016-05" db="EMBL/GenBank/DDBJ databases">
        <title>Comparative genomics of biotechnologically important yeasts.</title>
        <authorList>
            <consortium name="DOE Joint Genome Institute"/>
            <person name="Riley R."/>
            <person name="Haridas S."/>
            <person name="Wolfe K.H."/>
            <person name="Lopes M.R."/>
            <person name="Hittinger C.T."/>
            <person name="Goker M."/>
            <person name="Salamov A."/>
            <person name="Wisecaver J."/>
            <person name="Long T.M."/>
            <person name="Aerts A.L."/>
            <person name="Barry K."/>
            <person name="Choi C."/>
            <person name="Clum A."/>
            <person name="Coughlan A.Y."/>
            <person name="Deshpande S."/>
            <person name="Douglass A.P."/>
            <person name="Hanson S.J."/>
            <person name="Klenk H.-P."/>
            <person name="Labutti K."/>
            <person name="Lapidus A."/>
            <person name="Lindquist E."/>
            <person name="Lipzen A."/>
            <person name="Meier-Kolthoff J.P."/>
            <person name="Ohm R.A."/>
            <person name="Otillar R.P."/>
            <person name="Pangilinan J."/>
            <person name="Peng Y."/>
            <person name="Rokas A."/>
            <person name="Rosa C.A."/>
            <person name="Scheuner C."/>
            <person name="Sibirny A.A."/>
            <person name="Slot J.C."/>
            <person name="Stielow J.B."/>
            <person name="Sun H."/>
            <person name="Kurtzman C.P."/>
            <person name="Blackwell M."/>
            <person name="Grigoriev I.V."/>
            <person name="Jeffries T.W."/>
        </authorList>
    </citation>
    <scope>NUCLEOTIDE SEQUENCE [LARGE SCALE GENOMIC DNA]</scope>
    <source>
        <strain evidence="6">NRRL Y-12698</strain>
    </source>
</reference>
<keyword evidence="6" id="KW-1185">Reference proteome</keyword>
<evidence type="ECO:0000313" key="5">
    <source>
        <dbReference type="EMBL" id="ODQ78597.1"/>
    </source>
</evidence>
<evidence type="ECO:0000256" key="4">
    <source>
        <dbReference type="PROSITE-ProRule" id="PRU00221"/>
    </source>
</evidence>
<gene>
    <name evidence="5" type="ORF">BABINDRAFT_9358</name>
</gene>
<organism evidence="5 6">
    <name type="scientific">Babjeviella inositovora NRRL Y-12698</name>
    <dbReference type="NCBI Taxonomy" id="984486"/>
    <lineage>
        <taxon>Eukaryota</taxon>
        <taxon>Fungi</taxon>
        <taxon>Dikarya</taxon>
        <taxon>Ascomycota</taxon>
        <taxon>Saccharomycotina</taxon>
        <taxon>Pichiomycetes</taxon>
        <taxon>Serinales incertae sedis</taxon>
        <taxon>Babjeviella</taxon>
    </lineage>
</organism>
<dbReference type="PROSITE" id="PS00678">
    <property type="entry name" value="WD_REPEATS_1"/>
    <property type="match status" value="2"/>
</dbReference>
<evidence type="ECO:0000256" key="1">
    <source>
        <dbReference type="ARBA" id="ARBA00022517"/>
    </source>
</evidence>
<dbReference type="PRINTS" id="PR00320">
    <property type="entry name" value="GPROTEINBRPT"/>
</dbReference>
<dbReference type="InterPro" id="IPR020472">
    <property type="entry name" value="WD40_PAC1"/>
</dbReference>
<evidence type="ECO:0000256" key="2">
    <source>
        <dbReference type="ARBA" id="ARBA00022574"/>
    </source>
</evidence>
<keyword evidence="1" id="KW-0690">Ribosome biogenesis</keyword>
<dbReference type="Proteomes" id="UP000094336">
    <property type="component" value="Unassembled WGS sequence"/>
</dbReference>
<protein>
    <submittedName>
        <fullName evidence="5">Uncharacterized protein</fullName>
    </submittedName>
</protein>
<dbReference type="SMART" id="SM00320">
    <property type="entry name" value="WD40"/>
    <property type="match status" value="4"/>
</dbReference>
<feature type="repeat" description="WD" evidence="4">
    <location>
        <begin position="149"/>
        <end position="190"/>
    </location>
</feature>
<dbReference type="OrthoDB" id="308449at2759"/>
<keyword evidence="2 4" id="KW-0853">WD repeat</keyword>
<dbReference type="PANTHER" id="PTHR44675">
    <property type="entry name" value="PAK1 INTERACTING PROTEIN 1"/>
    <property type="match status" value="1"/>
</dbReference>
<dbReference type="EMBL" id="KV454435">
    <property type="protein sequence ID" value="ODQ78597.1"/>
    <property type="molecule type" value="Genomic_DNA"/>
</dbReference>
<dbReference type="STRING" id="984486.A0A1E3QNN3"/>
<dbReference type="InterPro" id="IPR019775">
    <property type="entry name" value="WD40_repeat_CS"/>
</dbReference>
<dbReference type="Gene3D" id="2.130.10.10">
    <property type="entry name" value="YVTN repeat-like/Quinoprotein amine dehydrogenase"/>
    <property type="match status" value="3"/>
</dbReference>
<dbReference type="PROSITE" id="PS50082">
    <property type="entry name" value="WD_REPEATS_2"/>
    <property type="match status" value="2"/>
</dbReference>
<evidence type="ECO:0000313" key="6">
    <source>
        <dbReference type="Proteomes" id="UP000094336"/>
    </source>
</evidence>
<dbReference type="Pfam" id="PF00400">
    <property type="entry name" value="WD40"/>
    <property type="match status" value="4"/>
</dbReference>
<dbReference type="InterPro" id="IPR036322">
    <property type="entry name" value="WD40_repeat_dom_sf"/>
</dbReference>
<name>A0A1E3QNN3_9ASCO</name>
<dbReference type="GO" id="GO:0042254">
    <property type="term" value="P:ribosome biogenesis"/>
    <property type="evidence" value="ECO:0007669"/>
    <property type="project" value="UniProtKB-KW"/>
</dbReference>
<keyword evidence="3" id="KW-0677">Repeat</keyword>
<dbReference type="InterPro" id="IPR001680">
    <property type="entry name" value="WD40_rpt"/>
</dbReference>